<organism evidence="3">
    <name type="scientific">Naegleria gruberi</name>
    <name type="common">Amoeba</name>
    <dbReference type="NCBI Taxonomy" id="5762"/>
    <lineage>
        <taxon>Eukaryota</taxon>
        <taxon>Discoba</taxon>
        <taxon>Heterolobosea</taxon>
        <taxon>Tetramitia</taxon>
        <taxon>Eutetramitia</taxon>
        <taxon>Vahlkampfiidae</taxon>
        <taxon>Naegleria</taxon>
    </lineage>
</organism>
<keyword evidence="3" id="KW-1185">Reference proteome</keyword>
<gene>
    <name evidence="2" type="ORF">NAEGRDRAFT_82221</name>
</gene>
<protein>
    <submittedName>
        <fullName evidence="2">Uncharacterized protein</fullName>
    </submittedName>
</protein>
<dbReference type="GeneID" id="8862524"/>
<accession>D2W3A8</accession>
<feature type="chain" id="PRO_5003038842" evidence="1">
    <location>
        <begin position="27"/>
        <end position="176"/>
    </location>
</feature>
<proteinExistence type="predicted"/>
<reference evidence="2 3" key="1">
    <citation type="journal article" date="2010" name="Cell">
        <title>The genome of Naegleria gruberi illuminates early eukaryotic versatility.</title>
        <authorList>
            <person name="Fritz-Laylin L.K."/>
            <person name="Prochnik S.E."/>
            <person name="Ginger M.L."/>
            <person name="Dacks J.B."/>
            <person name="Carpenter M.L."/>
            <person name="Field M.C."/>
            <person name="Kuo A."/>
            <person name="Paredez A."/>
            <person name="Chapman J."/>
            <person name="Pham J."/>
            <person name="Shu S."/>
            <person name="Neupane R."/>
            <person name="Cipriano M."/>
            <person name="Mancuso J."/>
            <person name="Tu H."/>
            <person name="Salamov A."/>
            <person name="Lindquist E."/>
            <person name="Shapiro H."/>
            <person name="Lucas S."/>
            <person name="Grigoriev I.V."/>
            <person name="Cande W.Z."/>
            <person name="Fulton C."/>
            <person name="Rokhsar D.S."/>
            <person name="Dawson S.C."/>
        </authorList>
    </citation>
    <scope>NUCLEOTIDE SEQUENCE [LARGE SCALE GENOMIC DNA]</scope>
    <source>
        <strain evidence="2 3">NEG-M</strain>
    </source>
</reference>
<dbReference type="Proteomes" id="UP000006671">
    <property type="component" value="Unassembled WGS sequence"/>
</dbReference>
<sequence length="176" mass="19376">MQQQHKSILSLSILIFLCSFVSFTTAQRFVLQVNTTVDHPMFYTGYSSNNDQSFQSIGLRTFPLKESALSMFIQPNSFKSTKGIIIGATNFAEPYLYTFTNLAVTFTMNGNAFIGDGLIVCGSSGQSNDGKIGSGSEKIRVSLRGDIFSCEYSNCNWSVDGKWNKIGYSVCYVPNG</sequence>
<keyword evidence="1" id="KW-0732">Signal</keyword>
<evidence type="ECO:0000313" key="3">
    <source>
        <dbReference type="Proteomes" id="UP000006671"/>
    </source>
</evidence>
<dbReference type="VEuPathDB" id="AmoebaDB:NAEGRDRAFT_82221"/>
<evidence type="ECO:0000313" key="2">
    <source>
        <dbReference type="EMBL" id="EFC36484.1"/>
    </source>
</evidence>
<dbReference type="EMBL" id="GG738930">
    <property type="protein sequence ID" value="EFC36484.1"/>
    <property type="molecule type" value="Genomic_DNA"/>
</dbReference>
<dbReference type="RefSeq" id="XP_002669228.1">
    <property type="nucleotide sequence ID" value="XM_002669182.1"/>
</dbReference>
<dbReference type="InParanoid" id="D2W3A8"/>
<evidence type="ECO:0000256" key="1">
    <source>
        <dbReference type="SAM" id="SignalP"/>
    </source>
</evidence>
<feature type="signal peptide" evidence="1">
    <location>
        <begin position="1"/>
        <end position="26"/>
    </location>
</feature>
<dbReference type="KEGG" id="ngr:NAEGRDRAFT_82221"/>
<dbReference type="AlphaFoldDB" id="D2W3A8"/>
<name>D2W3A8_NAEGR</name>